<keyword evidence="2" id="KW-1185">Reference proteome</keyword>
<name>A0A086T4N3_HAPC1</name>
<dbReference type="OrthoDB" id="74545at2759"/>
<proteinExistence type="predicted"/>
<organism evidence="1 2">
    <name type="scientific">Hapsidospora chrysogenum (strain ATCC 11550 / CBS 779.69 / DSM 880 / IAM 14645 / JCM 23072 / IMI 49137)</name>
    <name type="common">Acremonium chrysogenum</name>
    <dbReference type="NCBI Taxonomy" id="857340"/>
    <lineage>
        <taxon>Eukaryota</taxon>
        <taxon>Fungi</taxon>
        <taxon>Dikarya</taxon>
        <taxon>Ascomycota</taxon>
        <taxon>Pezizomycotina</taxon>
        <taxon>Sordariomycetes</taxon>
        <taxon>Hypocreomycetidae</taxon>
        <taxon>Hypocreales</taxon>
        <taxon>Bionectriaceae</taxon>
        <taxon>Hapsidospora</taxon>
    </lineage>
</organism>
<accession>A0A086T4N3</accession>
<evidence type="ECO:0000313" key="1">
    <source>
        <dbReference type="EMBL" id="KFH44315.1"/>
    </source>
</evidence>
<dbReference type="AlphaFoldDB" id="A0A086T4N3"/>
<gene>
    <name evidence="1" type="ORF">ACRE_048840</name>
</gene>
<protein>
    <recommendedName>
        <fullName evidence="3">SWIM-type domain-containing protein</fullName>
    </recommendedName>
</protein>
<comment type="caution">
    <text evidence="1">The sequence shown here is derived from an EMBL/GenBank/DDBJ whole genome shotgun (WGS) entry which is preliminary data.</text>
</comment>
<evidence type="ECO:0008006" key="3">
    <source>
        <dbReference type="Google" id="ProtNLM"/>
    </source>
</evidence>
<evidence type="ECO:0000313" key="2">
    <source>
        <dbReference type="Proteomes" id="UP000029964"/>
    </source>
</evidence>
<reference evidence="2" key="1">
    <citation type="journal article" date="2014" name="Genome Announc.">
        <title>Genome sequence and annotation of Acremonium chrysogenum, producer of the beta-lactam antibiotic cephalosporin C.</title>
        <authorList>
            <person name="Terfehr D."/>
            <person name="Dahlmann T.A."/>
            <person name="Specht T."/>
            <person name="Zadra I."/>
            <person name="Kuernsteiner H."/>
            <person name="Kueck U."/>
        </authorList>
    </citation>
    <scope>NUCLEOTIDE SEQUENCE [LARGE SCALE GENOMIC DNA]</scope>
    <source>
        <strain evidence="2">ATCC 11550 / CBS 779.69 / DSM 880 / IAM 14645 / JCM 23072 / IMI 49137</strain>
    </source>
</reference>
<dbReference type="STRING" id="857340.A0A086T4N3"/>
<sequence>MQNLPSHRQFLTSLIENLSTGQPQPAAINREPPHLIPPDRRQLLLTLHVLFPSLLLPALDLLDRRLVTHIRNPDAPGSAPLQLYVVRSLGTTLGRRRRDAGYTARSYVVRLGPWNCSCASFALDAFPPGGEISSGNSERAEQGCAWFGGMSRDGLEGVRVDVPCCKHLLACLLAERWNDLLGGYVESKEVSREEMAGIVAGG</sequence>
<dbReference type="Proteomes" id="UP000029964">
    <property type="component" value="Unassembled WGS sequence"/>
</dbReference>
<dbReference type="HOGENOM" id="CLU_045150_1_0_1"/>
<dbReference type="EMBL" id="JPKY01000050">
    <property type="protein sequence ID" value="KFH44315.1"/>
    <property type="molecule type" value="Genomic_DNA"/>
</dbReference>